<dbReference type="Proteomes" id="UP000009234">
    <property type="component" value="Chromosome"/>
</dbReference>
<protein>
    <submittedName>
        <fullName evidence="2">Uncharacterized protein</fullName>
    </submittedName>
</protein>
<keyword evidence="1" id="KW-0472">Membrane</keyword>
<gene>
    <name evidence="2" type="ordered locus">Desru_2590</name>
</gene>
<sequence>MTEEKVRETDQVVAAPASYEDEYFELQPIEKKLISYSLLLGIALLIVFIFAFEIF</sequence>
<keyword evidence="3" id="KW-1185">Reference proteome</keyword>
<dbReference type="HOGENOM" id="CLU_210870_0_0_9"/>
<dbReference type="RefSeq" id="WP_013842573.1">
    <property type="nucleotide sequence ID" value="NC_015589.1"/>
</dbReference>
<evidence type="ECO:0000313" key="2">
    <source>
        <dbReference type="EMBL" id="AEG60817.1"/>
    </source>
</evidence>
<accession>F6DPX8</accession>
<dbReference type="AlphaFoldDB" id="F6DPX8"/>
<dbReference type="EMBL" id="CP002780">
    <property type="protein sequence ID" value="AEG60817.1"/>
    <property type="molecule type" value="Genomic_DNA"/>
</dbReference>
<evidence type="ECO:0000256" key="1">
    <source>
        <dbReference type="SAM" id="Phobius"/>
    </source>
</evidence>
<organism evidence="2 3">
    <name type="scientific">Desulforamulus ruminis (strain ATCC 23193 / DSM 2154 / NCIMB 8452 / DL)</name>
    <name type="common">Desulfotomaculum ruminis</name>
    <dbReference type="NCBI Taxonomy" id="696281"/>
    <lineage>
        <taxon>Bacteria</taxon>
        <taxon>Bacillati</taxon>
        <taxon>Bacillota</taxon>
        <taxon>Clostridia</taxon>
        <taxon>Eubacteriales</taxon>
        <taxon>Peptococcaceae</taxon>
        <taxon>Desulforamulus</taxon>
    </lineage>
</organism>
<reference evidence="3" key="1">
    <citation type="submission" date="2011-05" db="EMBL/GenBank/DDBJ databases">
        <title>Complete sequence of Desulfotomaculum ruminis DSM 2154.</title>
        <authorList>
            <person name="Lucas S."/>
            <person name="Copeland A."/>
            <person name="Lapidus A."/>
            <person name="Cheng J.-F."/>
            <person name="Goodwin L."/>
            <person name="Pitluck S."/>
            <person name="Lu M."/>
            <person name="Detter J.C."/>
            <person name="Han C."/>
            <person name="Tapia R."/>
            <person name="Land M."/>
            <person name="Hauser L."/>
            <person name="Kyrpides N."/>
            <person name="Ivanova N."/>
            <person name="Mikhailova N."/>
            <person name="Pagani I."/>
            <person name="Stams A.J.M."/>
            <person name="Plugge C.M."/>
            <person name="Muyzer G."/>
            <person name="Kuever J."/>
            <person name="Parshina S.N."/>
            <person name="Ivanova A.E."/>
            <person name="Nazina T.N."/>
            <person name="Brambilla E."/>
            <person name="Spring S."/>
            <person name="Klenk H.-P."/>
            <person name="Woyke T."/>
        </authorList>
    </citation>
    <scope>NUCLEOTIDE SEQUENCE [LARGE SCALE GENOMIC DNA]</scope>
    <source>
        <strain evidence="3">ATCC 23193 / DSM 2154 / NCIB 8452 / DL</strain>
    </source>
</reference>
<dbReference type="KEGG" id="dru:Desru_2590"/>
<feature type="transmembrane region" description="Helical" evidence="1">
    <location>
        <begin position="33"/>
        <end position="52"/>
    </location>
</feature>
<evidence type="ECO:0000313" key="3">
    <source>
        <dbReference type="Proteomes" id="UP000009234"/>
    </source>
</evidence>
<name>F6DPX8_DESRL</name>
<reference evidence="2 3" key="2">
    <citation type="journal article" date="2012" name="Stand. Genomic Sci.">
        <title>Complete genome sequence of the sulfate-reducing firmicute Desulfotomaculum ruminis type strain (DL(T)).</title>
        <authorList>
            <person name="Spring S."/>
            <person name="Visser M."/>
            <person name="Lu M."/>
            <person name="Copeland A."/>
            <person name="Lapidus A."/>
            <person name="Lucas S."/>
            <person name="Cheng J.F."/>
            <person name="Han C."/>
            <person name="Tapia R."/>
            <person name="Goodwin L.A."/>
            <person name="Pitluck S."/>
            <person name="Ivanova N."/>
            <person name="Land M."/>
            <person name="Hauser L."/>
            <person name="Larimer F."/>
            <person name="Rohde M."/>
            <person name="Goker M."/>
            <person name="Detter J.C."/>
            <person name="Kyrpides N.C."/>
            <person name="Woyke T."/>
            <person name="Schaap P.J."/>
            <person name="Plugge C.M."/>
            <person name="Muyzer G."/>
            <person name="Kuever J."/>
            <person name="Pereira I.A."/>
            <person name="Parshina S.N."/>
            <person name="Bernier-Latmani R."/>
            <person name="Stams A.J."/>
            <person name="Klenk H.P."/>
        </authorList>
    </citation>
    <scope>NUCLEOTIDE SEQUENCE [LARGE SCALE GENOMIC DNA]</scope>
    <source>
        <strain evidence="3">ATCC 23193 / DSM 2154 / NCIB 8452 / DL</strain>
    </source>
</reference>
<keyword evidence="1" id="KW-1133">Transmembrane helix</keyword>
<proteinExistence type="predicted"/>
<keyword evidence="1" id="KW-0812">Transmembrane</keyword>
<dbReference type="eggNOG" id="ENOG5033BDA">
    <property type="taxonomic scope" value="Bacteria"/>
</dbReference>